<evidence type="ECO:0000256" key="1">
    <source>
        <dbReference type="SAM" id="MobiDB-lite"/>
    </source>
</evidence>
<keyword evidence="4" id="KW-1185">Reference proteome</keyword>
<feature type="transmembrane region" description="Helical" evidence="2">
    <location>
        <begin position="95"/>
        <end position="115"/>
    </location>
</feature>
<evidence type="ECO:0000256" key="2">
    <source>
        <dbReference type="SAM" id="Phobius"/>
    </source>
</evidence>
<feature type="transmembrane region" description="Helical" evidence="2">
    <location>
        <begin position="135"/>
        <end position="156"/>
    </location>
</feature>
<dbReference type="OrthoDB" id="5593395at2759"/>
<evidence type="ECO:0000313" key="4">
    <source>
        <dbReference type="Proteomes" id="UP000054350"/>
    </source>
</evidence>
<dbReference type="AlphaFoldDB" id="A0A0L0SYC9"/>
<gene>
    <name evidence="3" type="ORF">AMAG_11961</name>
</gene>
<feature type="compositionally biased region" description="Low complexity" evidence="1">
    <location>
        <begin position="341"/>
        <end position="350"/>
    </location>
</feature>
<dbReference type="Proteomes" id="UP000054350">
    <property type="component" value="Unassembled WGS sequence"/>
</dbReference>
<evidence type="ECO:0008006" key="5">
    <source>
        <dbReference type="Google" id="ProtNLM"/>
    </source>
</evidence>
<protein>
    <recommendedName>
        <fullName evidence="5">G-protein coupled receptors family 1 profile domain-containing protein</fullName>
    </recommendedName>
</protein>
<proteinExistence type="predicted"/>
<accession>A0A0L0SYC9</accession>
<dbReference type="VEuPathDB" id="FungiDB:AMAG_11961"/>
<name>A0A0L0SYC9_ALLM3</name>
<keyword evidence="2" id="KW-1133">Transmembrane helix</keyword>
<organism evidence="3 4">
    <name type="scientific">Allomyces macrogynus (strain ATCC 38327)</name>
    <name type="common">Allomyces javanicus var. macrogynus</name>
    <dbReference type="NCBI Taxonomy" id="578462"/>
    <lineage>
        <taxon>Eukaryota</taxon>
        <taxon>Fungi</taxon>
        <taxon>Fungi incertae sedis</taxon>
        <taxon>Blastocladiomycota</taxon>
        <taxon>Blastocladiomycetes</taxon>
        <taxon>Blastocladiales</taxon>
        <taxon>Blastocladiaceae</taxon>
        <taxon>Allomyces</taxon>
    </lineage>
</organism>
<feature type="transmembrane region" description="Helical" evidence="2">
    <location>
        <begin position="48"/>
        <end position="66"/>
    </location>
</feature>
<evidence type="ECO:0000313" key="3">
    <source>
        <dbReference type="EMBL" id="KNE67502.1"/>
    </source>
</evidence>
<feature type="transmembrane region" description="Helical" evidence="2">
    <location>
        <begin position="219"/>
        <end position="241"/>
    </location>
</feature>
<feature type="transmembrane region" description="Helical" evidence="2">
    <location>
        <begin position="12"/>
        <end position="36"/>
    </location>
</feature>
<reference evidence="4" key="2">
    <citation type="submission" date="2009-11" db="EMBL/GenBank/DDBJ databases">
        <title>The Genome Sequence of Allomyces macrogynus strain ATCC 38327.</title>
        <authorList>
            <consortium name="The Broad Institute Genome Sequencing Platform"/>
            <person name="Russ C."/>
            <person name="Cuomo C."/>
            <person name="Shea T."/>
            <person name="Young S.K."/>
            <person name="Zeng Q."/>
            <person name="Koehrsen M."/>
            <person name="Haas B."/>
            <person name="Borodovsky M."/>
            <person name="Guigo R."/>
            <person name="Alvarado L."/>
            <person name="Berlin A."/>
            <person name="Borenstein D."/>
            <person name="Chen Z."/>
            <person name="Engels R."/>
            <person name="Freedman E."/>
            <person name="Gellesch M."/>
            <person name="Goldberg J."/>
            <person name="Griggs A."/>
            <person name="Gujja S."/>
            <person name="Heiman D."/>
            <person name="Hepburn T."/>
            <person name="Howarth C."/>
            <person name="Jen D."/>
            <person name="Larson L."/>
            <person name="Lewis B."/>
            <person name="Mehta T."/>
            <person name="Park D."/>
            <person name="Pearson M."/>
            <person name="Roberts A."/>
            <person name="Saif S."/>
            <person name="Shenoy N."/>
            <person name="Sisk P."/>
            <person name="Stolte C."/>
            <person name="Sykes S."/>
            <person name="Walk T."/>
            <person name="White J."/>
            <person name="Yandava C."/>
            <person name="Burger G."/>
            <person name="Gray M.W."/>
            <person name="Holland P.W.H."/>
            <person name="King N."/>
            <person name="Lang F.B.F."/>
            <person name="Roger A.J."/>
            <person name="Ruiz-Trillo I."/>
            <person name="Lander E."/>
            <person name="Nusbaum C."/>
        </authorList>
    </citation>
    <scope>NUCLEOTIDE SEQUENCE [LARGE SCALE GENOMIC DNA]</scope>
    <source>
        <strain evidence="4">ATCC 38327</strain>
    </source>
</reference>
<keyword evidence="2" id="KW-0472">Membrane</keyword>
<dbReference type="EMBL" id="GG745353">
    <property type="protein sequence ID" value="KNE67502.1"/>
    <property type="molecule type" value="Genomic_DNA"/>
</dbReference>
<feature type="region of interest" description="Disordered" evidence="1">
    <location>
        <begin position="325"/>
        <end position="357"/>
    </location>
</feature>
<feature type="transmembrane region" description="Helical" evidence="2">
    <location>
        <begin position="247"/>
        <end position="267"/>
    </location>
</feature>
<sequence length="357" mass="37697">MGNGLSEPVFKWSPASFTLGIAVATDLSTLVTSITLYRRAGKSNYYPWLAGIAIAHSIDLLLQFMATADPNAAMFEGQTDTTRKVPLEQVASSTIAAQLASLFFGWVGGCGFVALNMSRFRAIGAKRMPTLTKALLVATAVSILSYTSINVAYVYGYLRAFSDEDSAIVDLVDKVFSAWSVYDAFTNLAISGAFVHLLRTISASSGNTLRKGFHEMLSRVLWILAVECTLMIVANGVVVFAPDFDPLWSSIYVAESVRLRVFCLFLLTLSRMLKKKVVTNSAAGPNGFPSSAPLGYGSQIGFPLSTLSGVKPTYGGFVTAASPGGPAAAAAAGTGGDRPTSSSNGMHSSSGDYVSPL</sequence>
<feature type="transmembrane region" description="Helical" evidence="2">
    <location>
        <begin position="176"/>
        <end position="198"/>
    </location>
</feature>
<reference evidence="3 4" key="1">
    <citation type="submission" date="2009-11" db="EMBL/GenBank/DDBJ databases">
        <title>Annotation of Allomyces macrogynus ATCC 38327.</title>
        <authorList>
            <consortium name="The Broad Institute Genome Sequencing Platform"/>
            <person name="Russ C."/>
            <person name="Cuomo C."/>
            <person name="Burger G."/>
            <person name="Gray M.W."/>
            <person name="Holland P.W.H."/>
            <person name="King N."/>
            <person name="Lang F.B.F."/>
            <person name="Roger A.J."/>
            <person name="Ruiz-Trillo I."/>
            <person name="Young S.K."/>
            <person name="Zeng Q."/>
            <person name="Gargeya S."/>
            <person name="Fitzgerald M."/>
            <person name="Haas B."/>
            <person name="Abouelleil A."/>
            <person name="Alvarado L."/>
            <person name="Arachchi H.M."/>
            <person name="Berlin A."/>
            <person name="Chapman S.B."/>
            <person name="Gearin G."/>
            <person name="Goldberg J."/>
            <person name="Griggs A."/>
            <person name="Gujja S."/>
            <person name="Hansen M."/>
            <person name="Heiman D."/>
            <person name="Howarth C."/>
            <person name="Larimer J."/>
            <person name="Lui A."/>
            <person name="MacDonald P.J.P."/>
            <person name="McCowen C."/>
            <person name="Montmayeur A."/>
            <person name="Murphy C."/>
            <person name="Neiman D."/>
            <person name="Pearson M."/>
            <person name="Priest M."/>
            <person name="Roberts A."/>
            <person name="Saif S."/>
            <person name="Shea T."/>
            <person name="Sisk P."/>
            <person name="Stolte C."/>
            <person name="Sykes S."/>
            <person name="Wortman J."/>
            <person name="Nusbaum C."/>
            <person name="Birren B."/>
        </authorList>
    </citation>
    <scope>NUCLEOTIDE SEQUENCE [LARGE SCALE GENOMIC DNA]</scope>
    <source>
        <strain evidence="3 4">ATCC 38327</strain>
    </source>
</reference>
<keyword evidence="2" id="KW-0812">Transmembrane</keyword>